<accession>A0A7X1B288</accession>
<proteinExistence type="predicted"/>
<dbReference type="RefSeq" id="WP_185694764.1">
    <property type="nucleotide sequence ID" value="NZ_JACHVA010000139.1"/>
</dbReference>
<dbReference type="InterPro" id="IPR028082">
    <property type="entry name" value="Peripla_BP_I"/>
</dbReference>
<sequence>MSEVFLRRLSPSLAHFVRRQLDFRILSIHRPKEELRASLETMRPAGLITEWLPDITEFLIGLGYPTVVADSDEEVPGGAAIDIDDWEVGREAARYFLRGGHRNFAFLGNSLPYSGQRYAGFSEELQQAGIDPPTSYVEEEPSGKQYLEDLREPQADFFHWLEELPKPVAVFAAHDPLGRFLCEACRVRKIRVPDEVSVLGANDDPLVGALSFPSLSSVQIPWERIGIAVGEAMNNLLAKGGQGSKPLLLSPGGVEVRQSSDTFHVEDPVLRRALGWLQQHHRESVGIEDLCRGLRVSRRSLERKFNEYLRKTPYQALSELRVETARRLLVETNEPMPLVAELSGFGDAERLSVVFRRVTGKRPSDFRKRF</sequence>
<dbReference type="SMART" id="SM00342">
    <property type="entry name" value="HTH_ARAC"/>
    <property type="match status" value="1"/>
</dbReference>
<dbReference type="InterPro" id="IPR046335">
    <property type="entry name" value="LacI/GalR-like_sensor"/>
</dbReference>
<reference evidence="5 6" key="1">
    <citation type="submission" date="2020-07" db="EMBL/GenBank/DDBJ databases">
        <authorList>
            <person name="Feng X."/>
        </authorList>
    </citation>
    <scope>NUCLEOTIDE SEQUENCE [LARGE SCALE GENOMIC DNA]</scope>
    <source>
        <strain evidence="5 6">JCM14086</strain>
    </source>
</reference>
<dbReference type="PANTHER" id="PTHR30146:SF24">
    <property type="entry name" value="XYLOSE OPERON REGULATORY PROTEIN"/>
    <property type="match status" value="1"/>
</dbReference>
<dbReference type="InterPro" id="IPR009057">
    <property type="entry name" value="Homeodomain-like_sf"/>
</dbReference>
<keyword evidence="2" id="KW-0238">DNA-binding</keyword>
<keyword evidence="1" id="KW-0805">Transcription regulation</keyword>
<dbReference type="Proteomes" id="UP000525652">
    <property type="component" value="Unassembled WGS sequence"/>
</dbReference>
<evidence type="ECO:0000256" key="2">
    <source>
        <dbReference type="ARBA" id="ARBA00023125"/>
    </source>
</evidence>
<evidence type="ECO:0000256" key="3">
    <source>
        <dbReference type="ARBA" id="ARBA00023163"/>
    </source>
</evidence>
<dbReference type="Gene3D" id="1.10.10.60">
    <property type="entry name" value="Homeodomain-like"/>
    <property type="match status" value="1"/>
</dbReference>
<evidence type="ECO:0000259" key="4">
    <source>
        <dbReference type="PROSITE" id="PS01124"/>
    </source>
</evidence>
<evidence type="ECO:0000256" key="1">
    <source>
        <dbReference type="ARBA" id="ARBA00023015"/>
    </source>
</evidence>
<evidence type="ECO:0000313" key="5">
    <source>
        <dbReference type="EMBL" id="MBC2604149.1"/>
    </source>
</evidence>
<evidence type="ECO:0000313" key="6">
    <source>
        <dbReference type="Proteomes" id="UP000525652"/>
    </source>
</evidence>
<comment type="caution">
    <text evidence="5">The sequence shown here is derived from an EMBL/GenBank/DDBJ whole genome shotgun (WGS) entry which is preliminary data.</text>
</comment>
<dbReference type="Gene3D" id="3.40.50.2300">
    <property type="match status" value="2"/>
</dbReference>
<dbReference type="GO" id="GO:0000976">
    <property type="term" value="F:transcription cis-regulatory region binding"/>
    <property type="evidence" value="ECO:0007669"/>
    <property type="project" value="TreeGrafter"/>
</dbReference>
<dbReference type="EMBL" id="JACHVA010000139">
    <property type="protein sequence ID" value="MBC2604149.1"/>
    <property type="molecule type" value="Genomic_DNA"/>
</dbReference>
<dbReference type="SUPFAM" id="SSF46689">
    <property type="entry name" value="Homeodomain-like"/>
    <property type="match status" value="2"/>
</dbReference>
<protein>
    <submittedName>
        <fullName evidence="5">Substrate-binding domain-containing protein</fullName>
    </submittedName>
</protein>
<name>A0A7X1B288_9BACT</name>
<dbReference type="InterPro" id="IPR018060">
    <property type="entry name" value="HTH_AraC"/>
</dbReference>
<keyword evidence="6" id="KW-1185">Reference proteome</keyword>
<organism evidence="5 6">
    <name type="scientific">Puniceicoccus vermicola</name>
    <dbReference type="NCBI Taxonomy" id="388746"/>
    <lineage>
        <taxon>Bacteria</taxon>
        <taxon>Pseudomonadati</taxon>
        <taxon>Verrucomicrobiota</taxon>
        <taxon>Opitutia</taxon>
        <taxon>Puniceicoccales</taxon>
        <taxon>Puniceicoccaceae</taxon>
        <taxon>Puniceicoccus</taxon>
    </lineage>
</organism>
<gene>
    <name evidence="5" type="ORF">H5P30_20390</name>
</gene>
<dbReference type="AlphaFoldDB" id="A0A7X1B288"/>
<dbReference type="SUPFAM" id="SSF53822">
    <property type="entry name" value="Periplasmic binding protein-like I"/>
    <property type="match status" value="1"/>
</dbReference>
<feature type="domain" description="HTH araC/xylS-type" evidence="4">
    <location>
        <begin position="271"/>
        <end position="369"/>
    </location>
</feature>
<dbReference type="PANTHER" id="PTHR30146">
    <property type="entry name" value="LACI-RELATED TRANSCRIPTIONAL REPRESSOR"/>
    <property type="match status" value="1"/>
</dbReference>
<dbReference type="PROSITE" id="PS01124">
    <property type="entry name" value="HTH_ARAC_FAMILY_2"/>
    <property type="match status" value="1"/>
</dbReference>
<dbReference type="GO" id="GO:0003700">
    <property type="term" value="F:DNA-binding transcription factor activity"/>
    <property type="evidence" value="ECO:0007669"/>
    <property type="project" value="InterPro"/>
</dbReference>
<keyword evidence="3" id="KW-0804">Transcription</keyword>
<dbReference type="Pfam" id="PF12833">
    <property type="entry name" value="HTH_18"/>
    <property type="match status" value="1"/>
</dbReference>
<dbReference type="Pfam" id="PF13377">
    <property type="entry name" value="Peripla_BP_3"/>
    <property type="match status" value="1"/>
</dbReference>